<dbReference type="Proteomes" id="UP001552299">
    <property type="component" value="Unassembled WGS sequence"/>
</dbReference>
<evidence type="ECO:0000313" key="2">
    <source>
        <dbReference type="Proteomes" id="UP001552299"/>
    </source>
</evidence>
<protein>
    <submittedName>
        <fullName evidence="1">Uncharacterized protein</fullName>
    </submittedName>
</protein>
<sequence length="113" mass="12573">METSDDSLASRDPFHELGGDCVLVDHPEKAYKNNKSGLAWLHCCFGKGSEGRATEAIDLNKRESEPRKRGGYYVGSPDVDSYSVFKSVVTVYNCAFTVHSHKIERFSVLGLRT</sequence>
<gene>
    <name evidence="1" type="ORF">M5K25_020431</name>
</gene>
<proteinExistence type="predicted"/>
<dbReference type="AlphaFoldDB" id="A0ABD0UGP5"/>
<organism evidence="1 2">
    <name type="scientific">Dendrobium thyrsiflorum</name>
    <name type="common">Pinecone-like raceme dendrobium</name>
    <name type="synonym">Orchid</name>
    <dbReference type="NCBI Taxonomy" id="117978"/>
    <lineage>
        <taxon>Eukaryota</taxon>
        <taxon>Viridiplantae</taxon>
        <taxon>Streptophyta</taxon>
        <taxon>Embryophyta</taxon>
        <taxon>Tracheophyta</taxon>
        <taxon>Spermatophyta</taxon>
        <taxon>Magnoliopsida</taxon>
        <taxon>Liliopsida</taxon>
        <taxon>Asparagales</taxon>
        <taxon>Orchidaceae</taxon>
        <taxon>Epidendroideae</taxon>
        <taxon>Malaxideae</taxon>
        <taxon>Dendrobiinae</taxon>
        <taxon>Dendrobium</taxon>
    </lineage>
</organism>
<dbReference type="EMBL" id="JANQDX010000016">
    <property type="protein sequence ID" value="KAL0909551.1"/>
    <property type="molecule type" value="Genomic_DNA"/>
</dbReference>
<accession>A0ABD0UGP5</accession>
<comment type="caution">
    <text evidence="1">The sequence shown here is derived from an EMBL/GenBank/DDBJ whole genome shotgun (WGS) entry which is preliminary data.</text>
</comment>
<name>A0ABD0UGP5_DENTH</name>
<keyword evidence="2" id="KW-1185">Reference proteome</keyword>
<evidence type="ECO:0000313" key="1">
    <source>
        <dbReference type="EMBL" id="KAL0909551.1"/>
    </source>
</evidence>
<reference evidence="1 2" key="1">
    <citation type="journal article" date="2024" name="Plant Biotechnol. J.">
        <title>Dendrobium thyrsiflorum genome and its molecular insights into genes involved in important horticultural traits.</title>
        <authorList>
            <person name="Chen B."/>
            <person name="Wang J.Y."/>
            <person name="Zheng P.J."/>
            <person name="Li K.L."/>
            <person name="Liang Y.M."/>
            <person name="Chen X.F."/>
            <person name="Zhang C."/>
            <person name="Zhao X."/>
            <person name="He X."/>
            <person name="Zhang G.Q."/>
            <person name="Liu Z.J."/>
            <person name="Xu Q."/>
        </authorList>
    </citation>
    <scope>NUCLEOTIDE SEQUENCE [LARGE SCALE GENOMIC DNA]</scope>
    <source>
        <strain evidence="1">GZMU011</strain>
    </source>
</reference>